<feature type="region of interest" description="Disordered" evidence="12">
    <location>
        <begin position="1"/>
        <end position="46"/>
    </location>
</feature>
<dbReference type="RefSeq" id="WP_352890280.1">
    <property type="nucleotide sequence ID" value="NZ_JBEPIJ010000016.1"/>
</dbReference>
<evidence type="ECO:0000256" key="2">
    <source>
        <dbReference type="ARBA" id="ARBA00022519"/>
    </source>
</evidence>
<evidence type="ECO:0000256" key="9">
    <source>
        <dbReference type="ARBA" id="ARBA00023136"/>
    </source>
</evidence>
<dbReference type="HAMAP" id="MF_00766">
    <property type="entry name" value="PGT_MtgA"/>
    <property type="match status" value="1"/>
</dbReference>
<keyword evidence="5 11" id="KW-0812">Transmembrane</keyword>
<comment type="function">
    <text evidence="11">Peptidoglycan polymerase that catalyzes glycan chain elongation from lipid-linked precursors.</text>
</comment>
<dbReference type="Gene3D" id="1.10.3810.10">
    <property type="entry name" value="Biosynthetic peptidoglycan transglycosylase-like"/>
    <property type="match status" value="1"/>
</dbReference>
<name>A0ABV2AEE9_9GAMM</name>
<dbReference type="NCBIfam" id="TIGR02070">
    <property type="entry name" value="mono_pep_trsgly"/>
    <property type="match status" value="1"/>
</dbReference>
<keyword evidence="10 11" id="KW-0961">Cell wall biogenesis/degradation</keyword>
<protein>
    <recommendedName>
        <fullName evidence="11">Biosynthetic peptidoglycan transglycosylase</fullName>
        <ecNumber evidence="11">2.4.99.28</ecNumber>
    </recommendedName>
    <alternativeName>
        <fullName evidence="11">Glycan polymerase</fullName>
    </alternativeName>
    <alternativeName>
        <fullName evidence="11">Peptidoglycan glycosyltransferase MtgA</fullName>
        <shortName evidence="11">PGT</shortName>
    </alternativeName>
</protein>
<comment type="catalytic activity">
    <reaction evidence="11">
        <text>[GlcNAc-(1-&gt;4)-Mur2Ac(oyl-L-Ala-gamma-D-Glu-L-Lys-D-Ala-D-Ala)](n)-di-trans,octa-cis-undecaprenyl diphosphate + beta-D-GlcNAc-(1-&gt;4)-Mur2Ac(oyl-L-Ala-gamma-D-Glu-L-Lys-D-Ala-D-Ala)-di-trans,octa-cis-undecaprenyl diphosphate = [GlcNAc-(1-&gt;4)-Mur2Ac(oyl-L-Ala-gamma-D-Glu-L-Lys-D-Ala-D-Ala)](n+1)-di-trans,octa-cis-undecaprenyl diphosphate + di-trans,octa-cis-undecaprenyl diphosphate + H(+)</text>
        <dbReference type="Rhea" id="RHEA:23708"/>
        <dbReference type="Rhea" id="RHEA-COMP:9602"/>
        <dbReference type="Rhea" id="RHEA-COMP:9603"/>
        <dbReference type="ChEBI" id="CHEBI:15378"/>
        <dbReference type="ChEBI" id="CHEBI:58405"/>
        <dbReference type="ChEBI" id="CHEBI:60033"/>
        <dbReference type="ChEBI" id="CHEBI:78435"/>
        <dbReference type="EC" id="2.4.99.28"/>
    </reaction>
</comment>
<feature type="transmembrane region" description="Helical" evidence="11">
    <location>
        <begin position="56"/>
        <end position="81"/>
    </location>
</feature>
<sequence>MKPRRPPTLNPPPEPREASAPPLTAPRRAATAAAPAQPLPPDPPLPTPRLRRPLRLVPLLIVALLWLLGLLVAVVLALRWLPPPTTAFMLQSPVKPVQYRWVPAERISDAMRHAVVASEDQKFYEHRGFDFEAIGDALDEHRRRGRLRGASTISQQTAKNLFLWPGGSFVRKGIEAVFTVLIETLWNKPRILEVYLNIAEFGPGIYGVEAAAQAFFGRSAAALTPEQAARLAAVLPNPRRWSAAEPGPYVQRRVEWILGQMGYGRRAEDPTTAPTDEAAAAATAIESAPPGAAVQTRALEDVDAGVGAPRPIPADEATSDPTTAAPCTEECDDS</sequence>
<evidence type="ECO:0000256" key="11">
    <source>
        <dbReference type="HAMAP-Rule" id="MF_00766"/>
    </source>
</evidence>
<dbReference type="Proteomes" id="UP001465331">
    <property type="component" value="Unassembled WGS sequence"/>
</dbReference>
<feature type="domain" description="Glycosyl transferase family 51" evidence="13">
    <location>
        <begin position="96"/>
        <end position="261"/>
    </location>
</feature>
<dbReference type="InterPro" id="IPR023346">
    <property type="entry name" value="Lysozyme-like_dom_sf"/>
</dbReference>
<evidence type="ECO:0000256" key="3">
    <source>
        <dbReference type="ARBA" id="ARBA00022676"/>
    </source>
</evidence>
<feature type="region of interest" description="Disordered" evidence="12">
    <location>
        <begin position="304"/>
        <end position="334"/>
    </location>
</feature>
<evidence type="ECO:0000256" key="1">
    <source>
        <dbReference type="ARBA" id="ARBA00022475"/>
    </source>
</evidence>
<keyword evidence="1 11" id="KW-1003">Cell membrane</keyword>
<comment type="subcellular location">
    <subcellularLocation>
        <location evidence="11">Cell inner membrane</location>
        <topology evidence="11">Single-pass membrane protein</topology>
    </subcellularLocation>
</comment>
<dbReference type="Pfam" id="PF00912">
    <property type="entry name" value="Transgly"/>
    <property type="match status" value="1"/>
</dbReference>
<keyword evidence="6 11" id="KW-0133">Cell shape</keyword>
<evidence type="ECO:0000256" key="7">
    <source>
        <dbReference type="ARBA" id="ARBA00022984"/>
    </source>
</evidence>
<accession>A0ABV2AEE9</accession>
<dbReference type="EC" id="2.4.99.28" evidence="11"/>
<evidence type="ECO:0000256" key="6">
    <source>
        <dbReference type="ARBA" id="ARBA00022960"/>
    </source>
</evidence>
<feature type="compositionally biased region" description="Pro residues" evidence="12">
    <location>
        <begin position="1"/>
        <end position="13"/>
    </location>
</feature>
<evidence type="ECO:0000256" key="4">
    <source>
        <dbReference type="ARBA" id="ARBA00022679"/>
    </source>
</evidence>
<feature type="compositionally biased region" description="Pro residues" evidence="12">
    <location>
        <begin position="37"/>
        <end position="46"/>
    </location>
</feature>
<organism evidence="14 15">
    <name type="scientific">Sinimarinibacterium thermocellulolyticum</name>
    <dbReference type="NCBI Taxonomy" id="3170016"/>
    <lineage>
        <taxon>Bacteria</taxon>
        <taxon>Pseudomonadati</taxon>
        <taxon>Pseudomonadota</taxon>
        <taxon>Gammaproteobacteria</taxon>
        <taxon>Nevskiales</taxon>
        <taxon>Nevskiaceae</taxon>
        <taxon>Sinimarinibacterium</taxon>
    </lineage>
</organism>
<feature type="compositionally biased region" description="Low complexity" evidence="12">
    <location>
        <begin position="18"/>
        <end position="36"/>
    </location>
</feature>
<proteinExistence type="inferred from homology"/>
<comment type="caution">
    <text evidence="14">The sequence shown here is derived from an EMBL/GenBank/DDBJ whole genome shotgun (WGS) entry which is preliminary data.</text>
</comment>
<keyword evidence="4 11" id="KW-0808">Transferase</keyword>
<comment type="similarity">
    <text evidence="11">Belongs to the glycosyltransferase 51 family.</text>
</comment>
<keyword evidence="2 11" id="KW-0997">Cell inner membrane</keyword>
<comment type="pathway">
    <text evidence="11">Cell wall biogenesis; peptidoglycan biosynthesis.</text>
</comment>
<dbReference type="InterPro" id="IPR001264">
    <property type="entry name" value="Glyco_trans_51"/>
</dbReference>
<gene>
    <name evidence="11 14" type="primary">mtgA</name>
    <name evidence="14" type="ORF">ABSH63_12915</name>
</gene>
<dbReference type="PANTHER" id="PTHR30400">
    <property type="entry name" value="MONOFUNCTIONAL BIOSYNTHETIC PEPTIDOGLYCAN TRANSGLYCOSYLASE"/>
    <property type="match status" value="1"/>
</dbReference>
<evidence type="ECO:0000256" key="12">
    <source>
        <dbReference type="SAM" id="MobiDB-lite"/>
    </source>
</evidence>
<dbReference type="SUPFAM" id="SSF53955">
    <property type="entry name" value="Lysozyme-like"/>
    <property type="match status" value="1"/>
</dbReference>
<evidence type="ECO:0000256" key="10">
    <source>
        <dbReference type="ARBA" id="ARBA00023316"/>
    </source>
</evidence>
<keyword evidence="7 11" id="KW-0573">Peptidoglycan synthesis</keyword>
<evidence type="ECO:0000313" key="15">
    <source>
        <dbReference type="Proteomes" id="UP001465331"/>
    </source>
</evidence>
<evidence type="ECO:0000256" key="8">
    <source>
        <dbReference type="ARBA" id="ARBA00022989"/>
    </source>
</evidence>
<evidence type="ECO:0000256" key="5">
    <source>
        <dbReference type="ARBA" id="ARBA00022692"/>
    </source>
</evidence>
<evidence type="ECO:0000313" key="14">
    <source>
        <dbReference type="EMBL" id="MES0874899.1"/>
    </source>
</evidence>
<dbReference type="InterPro" id="IPR011812">
    <property type="entry name" value="Pep_trsgly"/>
</dbReference>
<keyword evidence="8 11" id="KW-1133">Transmembrane helix</keyword>
<evidence type="ECO:0000259" key="13">
    <source>
        <dbReference type="Pfam" id="PF00912"/>
    </source>
</evidence>
<dbReference type="InterPro" id="IPR036950">
    <property type="entry name" value="PBP_transglycosylase"/>
</dbReference>
<keyword evidence="9 11" id="KW-0472">Membrane</keyword>
<reference evidence="14 15" key="1">
    <citation type="submission" date="2024-06" db="EMBL/GenBank/DDBJ databases">
        <authorList>
            <person name="Li Z."/>
            <person name="Jiang Y."/>
        </authorList>
    </citation>
    <scope>NUCLEOTIDE SEQUENCE [LARGE SCALE GENOMIC DNA]</scope>
    <source>
        <strain evidence="14 15">HSW-8</strain>
    </source>
</reference>
<dbReference type="EMBL" id="JBEPIJ010000016">
    <property type="protein sequence ID" value="MES0874899.1"/>
    <property type="molecule type" value="Genomic_DNA"/>
</dbReference>
<dbReference type="PANTHER" id="PTHR30400:SF0">
    <property type="entry name" value="BIOSYNTHETIC PEPTIDOGLYCAN TRANSGLYCOSYLASE"/>
    <property type="match status" value="1"/>
</dbReference>
<keyword evidence="15" id="KW-1185">Reference proteome</keyword>
<keyword evidence="3 11" id="KW-0328">Glycosyltransferase</keyword>